<dbReference type="InterPro" id="IPR036249">
    <property type="entry name" value="Thioredoxin-like_sf"/>
</dbReference>
<dbReference type="SUPFAM" id="SSF52833">
    <property type="entry name" value="Thioredoxin-like"/>
    <property type="match status" value="1"/>
</dbReference>
<organism evidence="1 2">
    <name type="scientific">Quisquiliibacterium transsilvanicum</name>
    <dbReference type="NCBI Taxonomy" id="1549638"/>
    <lineage>
        <taxon>Bacteria</taxon>
        <taxon>Pseudomonadati</taxon>
        <taxon>Pseudomonadota</taxon>
        <taxon>Betaproteobacteria</taxon>
        <taxon>Burkholderiales</taxon>
        <taxon>Burkholderiaceae</taxon>
        <taxon>Quisquiliibacterium</taxon>
    </lineage>
</organism>
<sequence length="483" mass="51372">MSAPEVSLPADGLIAVVKRDCPTCVLAAPALAALEARGGLTVYTQDDPAFPEAVRMRIDDTALSVSHRLGIEIVPTLIRRAGGEEVERTYGWDRAEWERVSGVTGIGADLPAMRPGCGALNLEPGTLEDLRIRFGETGLNARRIAFGDDEDEIEAIYERGWTDGLPVVIPTERRVMRMLSGTSRDPAEVLGLCPPNLVELTVEKVAINAVMAGCKPEYLPVVLAAVEAALDPAFSLHGVLATTMFVGPVLVVNGPIRRQLSMNSRGNALGQGNRANATIGRALQLIVRNVGGGRPQEVDRATLGNPGKYTYCFAEDEEGSSWEPLSTDFGVSRGVSAVTVFAGYGLQGVVDQKSRTPESLARNFAESLKALHSVKLAPACDAMLVVCPEHERTFREAGWSKARLLEELHRLCEVPGEDLVRGAKGIDEGLPESVLGKTRNKFRPGGLLIVRAGGGAGMFSGIIGGWTGGGFAGSIPVTKEVKS</sequence>
<dbReference type="EMBL" id="JACHGB010000001">
    <property type="protein sequence ID" value="MBB5270436.1"/>
    <property type="molecule type" value="Genomic_DNA"/>
</dbReference>
<reference evidence="1 2" key="1">
    <citation type="submission" date="2020-08" db="EMBL/GenBank/DDBJ databases">
        <title>Genomic Encyclopedia of Type Strains, Phase IV (KMG-IV): sequencing the most valuable type-strain genomes for metagenomic binning, comparative biology and taxonomic classification.</title>
        <authorList>
            <person name="Goeker M."/>
        </authorList>
    </citation>
    <scope>NUCLEOTIDE SEQUENCE [LARGE SCALE GENOMIC DNA]</scope>
    <source>
        <strain evidence="1 2">DSM 29781</strain>
    </source>
</reference>
<gene>
    <name evidence="1" type="ORF">HNQ70_000420</name>
</gene>
<evidence type="ECO:0008006" key="3">
    <source>
        <dbReference type="Google" id="ProtNLM"/>
    </source>
</evidence>
<evidence type="ECO:0000313" key="2">
    <source>
        <dbReference type="Proteomes" id="UP000532440"/>
    </source>
</evidence>
<accession>A0A7W8HED9</accession>
<name>A0A7W8HED9_9BURK</name>
<protein>
    <recommendedName>
        <fullName evidence="3">Thiol reductase thioredoxin</fullName>
    </recommendedName>
</protein>
<dbReference type="Proteomes" id="UP000532440">
    <property type="component" value="Unassembled WGS sequence"/>
</dbReference>
<dbReference type="AlphaFoldDB" id="A0A7W8HED9"/>
<dbReference type="RefSeq" id="WP_183963796.1">
    <property type="nucleotide sequence ID" value="NZ_BAABEW010000004.1"/>
</dbReference>
<proteinExistence type="predicted"/>
<comment type="caution">
    <text evidence="1">The sequence shown here is derived from an EMBL/GenBank/DDBJ whole genome shotgun (WGS) entry which is preliminary data.</text>
</comment>
<evidence type="ECO:0000313" key="1">
    <source>
        <dbReference type="EMBL" id="MBB5270436.1"/>
    </source>
</evidence>
<keyword evidence="2" id="KW-1185">Reference proteome</keyword>